<dbReference type="OrthoDB" id="2151769at2"/>
<comment type="caution">
    <text evidence="2">The sequence shown here is derived from an EMBL/GenBank/DDBJ whole genome shotgun (WGS) entry which is preliminary data.</text>
</comment>
<evidence type="ECO:0000313" key="2">
    <source>
        <dbReference type="EMBL" id="PVY83759.1"/>
    </source>
</evidence>
<keyword evidence="1" id="KW-0812">Transmembrane</keyword>
<name>A0A2U1D822_9LACO</name>
<feature type="transmembrane region" description="Helical" evidence="1">
    <location>
        <begin position="59"/>
        <end position="76"/>
    </location>
</feature>
<proteinExistence type="predicted"/>
<feature type="transmembrane region" description="Helical" evidence="1">
    <location>
        <begin position="21"/>
        <end position="39"/>
    </location>
</feature>
<dbReference type="AlphaFoldDB" id="A0A2U1D822"/>
<organism evidence="2 3">
    <name type="scientific">Convivina intestini</name>
    <dbReference type="NCBI Taxonomy" id="1505726"/>
    <lineage>
        <taxon>Bacteria</taxon>
        <taxon>Bacillati</taxon>
        <taxon>Bacillota</taxon>
        <taxon>Bacilli</taxon>
        <taxon>Lactobacillales</taxon>
        <taxon>Lactobacillaceae</taxon>
        <taxon>Convivina</taxon>
    </lineage>
</organism>
<reference evidence="2 3" key="1">
    <citation type="submission" date="2018-04" db="EMBL/GenBank/DDBJ databases">
        <title>Genomic Encyclopedia of Type Strains, Phase IV (KMG-IV): sequencing the most valuable type-strain genomes for metagenomic binning, comparative biology and taxonomic classification.</title>
        <authorList>
            <person name="Goeker M."/>
        </authorList>
    </citation>
    <scope>NUCLEOTIDE SEQUENCE [LARGE SCALE GENOMIC DNA]</scope>
    <source>
        <strain evidence="2 3">DSM 28795</strain>
    </source>
</reference>
<evidence type="ECO:0000256" key="1">
    <source>
        <dbReference type="SAM" id="Phobius"/>
    </source>
</evidence>
<dbReference type="Proteomes" id="UP000245433">
    <property type="component" value="Unassembled WGS sequence"/>
</dbReference>
<keyword evidence="1" id="KW-1133">Transmembrane helix</keyword>
<keyword evidence="3" id="KW-1185">Reference proteome</keyword>
<evidence type="ECO:0000313" key="3">
    <source>
        <dbReference type="Proteomes" id="UP000245433"/>
    </source>
</evidence>
<dbReference type="RefSeq" id="WP_089938968.1">
    <property type="nucleotide sequence ID" value="NZ_CAKOEX010000005.1"/>
</dbReference>
<protein>
    <submittedName>
        <fullName evidence="2">Uncharacterized protein</fullName>
    </submittedName>
</protein>
<feature type="transmembrane region" description="Helical" evidence="1">
    <location>
        <begin position="120"/>
        <end position="143"/>
    </location>
</feature>
<feature type="transmembrane region" description="Helical" evidence="1">
    <location>
        <begin position="96"/>
        <end position="114"/>
    </location>
</feature>
<keyword evidence="1" id="KW-0472">Membrane</keyword>
<dbReference type="EMBL" id="QEKT01000006">
    <property type="protein sequence ID" value="PVY83759.1"/>
    <property type="molecule type" value="Genomic_DNA"/>
</dbReference>
<sequence>MREVAKINWIAWIKNLKPWQVWIISLLPLIMVFMIETYFYQKPLSYWNENRLDGRQITMGLYFMWLFTPIEAQLRYRRFPRQMPNYQYQVATWSKWLQSLIFTGVLFIIFRLYWADTCLMSVSFQMVFAILLGYSLVQFYYWFKAKILINRG</sequence>
<gene>
    <name evidence="2" type="ORF">C7384_10673</name>
</gene>
<accession>A0A2U1D822</accession>